<gene>
    <name evidence="2" type="primary">tmaR</name>
    <name evidence="3" type="ORF">C9I82_374</name>
</gene>
<accession>A0A346E025</accession>
<sequence>MNKDNMENSKQTFKNLLEFVKTFRKKNKLKREIKEIENKIQDDKNRILLLKNLNEYIKPNITTDAIKKIIKTMSNDYEERIDEYIIKNAELSKERRDISKKLKIIGKNKI</sequence>
<dbReference type="PANTHER" id="PTHR39591:SF1">
    <property type="entry name" value="UPF0265 PROTEIN YEEX"/>
    <property type="match status" value="1"/>
</dbReference>
<dbReference type="Proteomes" id="UP000256856">
    <property type="component" value="Chromosome"/>
</dbReference>
<dbReference type="AlphaFoldDB" id="A0A346E025"/>
<evidence type="ECO:0000313" key="3">
    <source>
        <dbReference type="EMBL" id="AXN02330.1"/>
    </source>
</evidence>
<dbReference type="HAMAP" id="MF_00683">
    <property type="entry name" value="UPF0265"/>
    <property type="match status" value="1"/>
</dbReference>
<dbReference type="PANTHER" id="PTHR39591">
    <property type="entry name" value="UPF0265 PROTEIN YEEX"/>
    <property type="match status" value="1"/>
</dbReference>
<evidence type="ECO:0000256" key="1">
    <source>
        <dbReference type="ARBA" id="ARBA00022490"/>
    </source>
</evidence>
<evidence type="ECO:0000313" key="4">
    <source>
        <dbReference type="Proteomes" id="UP000256856"/>
    </source>
</evidence>
<comment type="similarity">
    <text evidence="2">Belongs to the pole-localizer TmaR family.</text>
</comment>
<proteinExistence type="inferred from homology"/>
<protein>
    <recommendedName>
        <fullName evidence="2">Pole-localizer protein TmaR</fullName>
    </recommendedName>
</protein>
<feature type="coiled-coil region" evidence="2">
    <location>
        <begin position="19"/>
        <end position="101"/>
    </location>
</feature>
<name>A0A346E025_9ENTR</name>
<dbReference type="KEGG" id="ppet:C9I82_374"/>
<dbReference type="GO" id="GO:0032880">
    <property type="term" value="P:regulation of protein localization"/>
    <property type="evidence" value="ECO:0007669"/>
    <property type="project" value="UniProtKB-UniRule"/>
</dbReference>
<evidence type="ECO:0000256" key="2">
    <source>
        <dbReference type="HAMAP-Rule" id="MF_00683"/>
    </source>
</evidence>
<organism evidence="3 4">
    <name type="scientific">Candidatus Purcelliella pentastirinorum</name>
    <dbReference type="NCBI Taxonomy" id="472834"/>
    <lineage>
        <taxon>Bacteria</taxon>
        <taxon>Pseudomonadati</taxon>
        <taxon>Pseudomonadota</taxon>
        <taxon>Gammaproteobacteria</taxon>
        <taxon>Enterobacterales</taxon>
        <taxon>Enterobacteriaceae</taxon>
        <taxon>Candidatus Purcelliella</taxon>
    </lineage>
</organism>
<dbReference type="EMBL" id="CP028374">
    <property type="protein sequence ID" value="AXN02330.1"/>
    <property type="molecule type" value="Genomic_DNA"/>
</dbReference>
<keyword evidence="2" id="KW-0175">Coiled coil</keyword>
<dbReference type="Pfam" id="PF04363">
    <property type="entry name" value="DUF496"/>
    <property type="match status" value="1"/>
</dbReference>
<comment type="function">
    <text evidence="2">Pole-localizer protein involved in the regulation of several cellular processes.</text>
</comment>
<keyword evidence="4" id="KW-1185">Reference proteome</keyword>
<dbReference type="InterPro" id="IPR007458">
    <property type="entry name" value="DUF496"/>
</dbReference>
<comment type="subcellular location">
    <subcellularLocation>
        <location evidence="2">Cytoplasm</location>
    </subcellularLocation>
</comment>
<dbReference type="NCBIfam" id="NF003844">
    <property type="entry name" value="PRK05423.1"/>
    <property type="match status" value="1"/>
</dbReference>
<reference evidence="3 4" key="1">
    <citation type="submission" date="2018-03" db="EMBL/GenBank/DDBJ databases">
        <title>A parallel universe: an anciently diverged bacterial symbiosis in a Hawaiian planthopper (Hemiptera: Cixiidae) reveals rearranged nutritional responsibilities.</title>
        <authorList>
            <person name="Bennett G."/>
            <person name="Mao M."/>
        </authorList>
    </citation>
    <scope>NUCLEOTIDE SEQUENCE [LARGE SCALE GENOMIC DNA]</scope>
    <source>
        <strain evidence="3 4">OLIH</strain>
    </source>
</reference>
<keyword evidence="1 2" id="KW-0963">Cytoplasm</keyword>
<dbReference type="GO" id="GO:0005829">
    <property type="term" value="C:cytosol"/>
    <property type="evidence" value="ECO:0007669"/>
    <property type="project" value="TreeGrafter"/>
</dbReference>
<dbReference type="PIRSF" id="PIRSF028773">
    <property type="entry name" value="UCP028773"/>
    <property type="match status" value="1"/>
</dbReference>